<sequence>MELQIKEDNSKRGTNGPIESAASAPTQDLIQKATGSFGKYQLCLCLLIFLSKFPVAFHQMAIIFLSPKVEYTCGNSLSTTCPCPEPVYNTSLFTNTIIMQWDLICDKKWLTSFTQTLFQLGTLLGSVLFGMASDRFGRKKPLLVAVVLQVSSGITAAYMPDYWTFTFIRLLVGMSVGGTMVIGFVIVMEFVGTKYRDIISALYQTPFNLGHMLLPVFGYYFRDYSKFQLAISLPTIILLSYIFLVPETARWLIAVKRTDEAVHVLERVAKVNNLPTQNIRRDVELYQESLEKSQLKKGSLLDLFKTPNLRKNICAMSFNWLTCSYCFYGVSQYVGQLSGNVFFNVAASASVTLLGTLLAIPLIRLIGRKTILIIFNFICASCLFILAIIPEGHGASVVFASIGVVASFINFVLVYLYCTELFPTVVRNAAIGFSSMMARVGSMLAPFIIELKDVAAWMPPVGFAVFPLVAAFVSFLLPETKGCELMTTIEEGEQFGKKKTTADNKN</sequence>
<dbReference type="InterPro" id="IPR020846">
    <property type="entry name" value="MFS_dom"/>
</dbReference>
<proteinExistence type="predicted"/>
<feature type="transmembrane region" description="Helical" evidence="6">
    <location>
        <begin position="429"/>
        <end position="449"/>
    </location>
</feature>
<dbReference type="OrthoDB" id="5296287at2759"/>
<dbReference type="InterPro" id="IPR005829">
    <property type="entry name" value="Sugar_transporter_CS"/>
</dbReference>
<gene>
    <name evidence="9" type="primary">LOC112057939</name>
</gene>
<name>A0A6J1P9E1_BICAN</name>
<dbReference type="GO" id="GO:0016020">
    <property type="term" value="C:membrane"/>
    <property type="evidence" value="ECO:0007669"/>
    <property type="project" value="UniProtKB-SubCell"/>
</dbReference>
<comment type="subcellular location">
    <subcellularLocation>
        <location evidence="1">Membrane</location>
        <topology evidence="1">Multi-pass membrane protein</topology>
    </subcellularLocation>
</comment>
<dbReference type="PROSITE" id="PS50850">
    <property type="entry name" value="MFS"/>
    <property type="match status" value="1"/>
</dbReference>
<dbReference type="InterPro" id="IPR005828">
    <property type="entry name" value="MFS_sugar_transport-like"/>
</dbReference>
<feature type="transmembrane region" description="Helical" evidence="6">
    <location>
        <begin position="109"/>
        <end position="130"/>
    </location>
</feature>
<evidence type="ECO:0000259" key="7">
    <source>
        <dbReference type="PROSITE" id="PS50850"/>
    </source>
</evidence>
<keyword evidence="4 6" id="KW-0472">Membrane</keyword>
<keyword evidence="3 6" id="KW-1133">Transmembrane helix</keyword>
<evidence type="ECO:0000313" key="9">
    <source>
        <dbReference type="RefSeq" id="XP_023954323.1"/>
    </source>
</evidence>
<evidence type="ECO:0000256" key="5">
    <source>
        <dbReference type="SAM" id="MobiDB-lite"/>
    </source>
</evidence>
<reference evidence="9" key="1">
    <citation type="submission" date="2025-08" db="UniProtKB">
        <authorList>
            <consortium name="RefSeq"/>
        </authorList>
    </citation>
    <scope>IDENTIFICATION</scope>
</reference>
<feature type="transmembrane region" description="Helical" evidence="6">
    <location>
        <begin position="313"/>
        <end position="335"/>
    </location>
</feature>
<feature type="compositionally biased region" description="Basic and acidic residues" evidence="5">
    <location>
        <begin position="1"/>
        <end position="11"/>
    </location>
</feature>
<feature type="transmembrane region" description="Helical" evidence="6">
    <location>
        <begin position="42"/>
        <end position="65"/>
    </location>
</feature>
<feature type="transmembrane region" description="Helical" evidence="6">
    <location>
        <begin position="455"/>
        <end position="477"/>
    </location>
</feature>
<evidence type="ECO:0000313" key="8">
    <source>
        <dbReference type="Proteomes" id="UP001652582"/>
    </source>
</evidence>
<keyword evidence="2 6" id="KW-0812">Transmembrane</keyword>
<evidence type="ECO:0000256" key="1">
    <source>
        <dbReference type="ARBA" id="ARBA00004141"/>
    </source>
</evidence>
<dbReference type="InterPro" id="IPR036259">
    <property type="entry name" value="MFS_trans_sf"/>
</dbReference>
<feature type="transmembrane region" description="Helical" evidence="6">
    <location>
        <begin position="166"/>
        <end position="188"/>
    </location>
</feature>
<feature type="domain" description="Major facilitator superfamily (MFS) profile" evidence="7">
    <location>
        <begin position="44"/>
        <end position="481"/>
    </location>
</feature>
<dbReference type="KEGG" id="bany:112057939"/>
<organism evidence="8 9">
    <name type="scientific">Bicyclus anynana</name>
    <name type="common">Squinting bush brown butterfly</name>
    <dbReference type="NCBI Taxonomy" id="110368"/>
    <lineage>
        <taxon>Eukaryota</taxon>
        <taxon>Metazoa</taxon>
        <taxon>Ecdysozoa</taxon>
        <taxon>Arthropoda</taxon>
        <taxon>Hexapoda</taxon>
        <taxon>Insecta</taxon>
        <taxon>Pterygota</taxon>
        <taxon>Neoptera</taxon>
        <taxon>Endopterygota</taxon>
        <taxon>Lepidoptera</taxon>
        <taxon>Glossata</taxon>
        <taxon>Ditrysia</taxon>
        <taxon>Papilionoidea</taxon>
        <taxon>Nymphalidae</taxon>
        <taxon>Satyrinae</taxon>
        <taxon>Satyrini</taxon>
        <taxon>Mycalesina</taxon>
        <taxon>Bicyclus</taxon>
    </lineage>
</organism>
<feature type="transmembrane region" description="Helical" evidence="6">
    <location>
        <begin position="395"/>
        <end position="417"/>
    </location>
</feature>
<feature type="transmembrane region" description="Helical" evidence="6">
    <location>
        <begin position="341"/>
        <end position="363"/>
    </location>
</feature>
<dbReference type="PANTHER" id="PTHR24064">
    <property type="entry name" value="SOLUTE CARRIER FAMILY 22 MEMBER"/>
    <property type="match status" value="1"/>
</dbReference>
<feature type="region of interest" description="Disordered" evidence="5">
    <location>
        <begin position="1"/>
        <end position="20"/>
    </location>
</feature>
<feature type="transmembrane region" description="Helical" evidence="6">
    <location>
        <begin position="142"/>
        <end position="160"/>
    </location>
</feature>
<evidence type="ECO:0000256" key="3">
    <source>
        <dbReference type="ARBA" id="ARBA00022989"/>
    </source>
</evidence>
<dbReference type="GO" id="GO:0022857">
    <property type="term" value="F:transmembrane transporter activity"/>
    <property type="evidence" value="ECO:0007669"/>
    <property type="project" value="InterPro"/>
</dbReference>
<dbReference type="Pfam" id="PF00083">
    <property type="entry name" value="Sugar_tr"/>
    <property type="match status" value="1"/>
</dbReference>
<dbReference type="PROSITE" id="PS00217">
    <property type="entry name" value="SUGAR_TRANSPORT_2"/>
    <property type="match status" value="1"/>
</dbReference>
<dbReference type="SUPFAM" id="SSF103473">
    <property type="entry name" value="MFS general substrate transporter"/>
    <property type="match status" value="1"/>
</dbReference>
<dbReference type="Gene3D" id="1.20.1250.20">
    <property type="entry name" value="MFS general substrate transporter like domains"/>
    <property type="match status" value="1"/>
</dbReference>
<evidence type="ECO:0000256" key="4">
    <source>
        <dbReference type="ARBA" id="ARBA00023136"/>
    </source>
</evidence>
<accession>A0A6J1P9E1</accession>
<protein>
    <submittedName>
        <fullName evidence="9">Organic cation transporter-like protein isoform X1</fullName>
    </submittedName>
</protein>
<evidence type="ECO:0000256" key="2">
    <source>
        <dbReference type="ARBA" id="ARBA00022692"/>
    </source>
</evidence>
<feature type="transmembrane region" description="Helical" evidence="6">
    <location>
        <begin position="200"/>
        <end position="221"/>
    </location>
</feature>
<feature type="transmembrane region" description="Helical" evidence="6">
    <location>
        <begin position="227"/>
        <end position="246"/>
    </location>
</feature>
<dbReference type="CDD" id="cd17317">
    <property type="entry name" value="MFS_SLC22"/>
    <property type="match status" value="1"/>
</dbReference>
<evidence type="ECO:0000256" key="6">
    <source>
        <dbReference type="SAM" id="Phobius"/>
    </source>
</evidence>
<dbReference type="Proteomes" id="UP001652582">
    <property type="component" value="Chromosome 13"/>
</dbReference>
<dbReference type="GeneID" id="112057939"/>
<dbReference type="AlphaFoldDB" id="A0A6J1P9E1"/>
<feature type="transmembrane region" description="Helical" evidence="6">
    <location>
        <begin position="370"/>
        <end position="389"/>
    </location>
</feature>
<keyword evidence="8" id="KW-1185">Reference proteome</keyword>
<dbReference type="RefSeq" id="XP_023954323.1">
    <property type="nucleotide sequence ID" value="XM_024098555.2"/>
</dbReference>